<feature type="domain" description="LysM" evidence="10">
    <location>
        <begin position="252"/>
        <end position="296"/>
    </location>
</feature>
<dbReference type="PROSITE" id="PS51782">
    <property type="entry name" value="LYSM"/>
    <property type="match status" value="1"/>
</dbReference>
<keyword evidence="9" id="KW-1133">Transmembrane helix</keyword>
<feature type="domain" description="L,D-TPase catalytic" evidence="11">
    <location>
        <begin position="301"/>
        <end position="414"/>
    </location>
</feature>
<dbReference type="Gene3D" id="2.40.440.10">
    <property type="entry name" value="L,D-transpeptidase catalytic domain-like"/>
    <property type="match status" value="1"/>
</dbReference>
<dbReference type="GO" id="GO:0016740">
    <property type="term" value="F:transferase activity"/>
    <property type="evidence" value="ECO:0007669"/>
    <property type="project" value="UniProtKB-KW"/>
</dbReference>
<sequence length="415" mass="43787">METIKTACMVIVLMAIGYGVYTVLNQPEDIPPEVAQASESMDLTLPDFSDMAMPGGSPSTSPSSAMGPPSSAPKFDNEGFASGRLTAPQLGESGGGAPSFDASSAASQNDHDDHGNDPSADAAKFVSSSDLPPLGSAAPTNPANEMASSEAPIPTSPDASRTELASVYGQSNQGGMSNPSSSGSSQSSEQFQADWDEAQVYLRQNDLVEATRRLTPWRHRPELNPSQKEKLNLLLSQLAGTVIYSTQHSLEEPYTVGSGETLSSISQQFQVPDILLMRINGIADPNNLTPGQKLKVLRGPFHAKVDMTHNELTLEIDGCYAGRFPITIENGAIIPAGDHEVLRKEANPQFYDEATQKILTANDPANPFGGHAVHLDGGIVLHGSGGPGGSISMSPRDSEDIYGILSVGSKVTVRR</sequence>
<proteinExistence type="inferred from homology"/>
<evidence type="ECO:0000259" key="11">
    <source>
        <dbReference type="PROSITE" id="PS52029"/>
    </source>
</evidence>
<feature type="compositionally biased region" description="Polar residues" evidence="8">
    <location>
        <begin position="138"/>
        <end position="147"/>
    </location>
</feature>
<dbReference type="InterPro" id="IPR038063">
    <property type="entry name" value="Transpep_catalytic_dom"/>
</dbReference>
<evidence type="ECO:0000256" key="9">
    <source>
        <dbReference type="SAM" id="Phobius"/>
    </source>
</evidence>
<evidence type="ECO:0000256" key="8">
    <source>
        <dbReference type="SAM" id="MobiDB-lite"/>
    </source>
</evidence>
<dbReference type="PROSITE" id="PS52029">
    <property type="entry name" value="LD_TPASE"/>
    <property type="match status" value="1"/>
</dbReference>
<comment type="pathway">
    <text evidence="1 7">Cell wall biogenesis; peptidoglycan biosynthesis.</text>
</comment>
<dbReference type="SUPFAM" id="SSF54106">
    <property type="entry name" value="LysM domain"/>
    <property type="match status" value="1"/>
</dbReference>
<dbReference type="Proteomes" id="UP000551616">
    <property type="component" value="Unassembled WGS sequence"/>
</dbReference>
<evidence type="ECO:0000256" key="5">
    <source>
        <dbReference type="ARBA" id="ARBA00022984"/>
    </source>
</evidence>
<keyword evidence="5 7" id="KW-0573">Peptidoglycan synthesis</keyword>
<dbReference type="EMBL" id="JABRWO010000001">
    <property type="protein sequence ID" value="MBA2113263.1"/>
    <property type="molecule type" value="Genomic_DNA"/>
</dbReference>
<dbReference type="UniPathway" id="UPA00219"/>
<accession>A0A7V8V1L3</accession>
<feature type="compositionally biased region" description="Low complexity" evidence="8">
    <location>
        <begin position="169"/>
        <end position="190"/>
    </location>
</feature>
<keyword evidence="3" id="KW-0808">Transferase</keyword>
<keyword evidence="6 7" id="KW-0961">Cell wall biogenesis/degradation</keyword>
<dbReference type="GO" id="GO:0008932">
    <property type="term" value="F:lytic endotransglycosylase activity"/>
    <property type="evidence" value="ECO:0007669"/>
    <property type="project" value="TreeGrafter"/>
</dbReference>
<feature type="transmembrane region" description="Helical" evidence="9">
    <location>
        <begin position="7"/>
        <end position="24"/>
    </location>
</feature>
<evidence type="ECO:0000256" key="6">
    <source>
        <dbReference type="ARBA" id="ARBA00023316"/>
    </source>
</evidence>
<dbReference type="Pfam" id="PF01476">
    <property type="entry name" value="LysM"/>
    <property type="match status" value="1"/>
</dbReference>
<evidence type="ECO:0000256" key="4">
    <source>
        <dbReference type="ARBA" id="ARBA00022960"/>
    </source>
</evidence>
<dbReference type="InterPro" id="IPR018392">
    <property type="entry name" value="LysM"/>
</dbReference>
<comment type="caution">
    <text evidence="7">Lacks conserved residue(s) required for the propagation of feature annotation.</text>
</comment>
<keyword evidence="13" id="KW-1185">Reference proteome</keyword>
<dbReference type="PANTHER" id="PTHR33734:SF22">
    <property type="entry name" value="MEMBRANE-BOUND LYTIC MUREIN TRANSGLYCOSYLASE D"/>
    <property type="match status" value="1"/>
</dbReference>
<dbReference type="CDD" id="cd16913">
    <property type="entry name" value="YkuD_like"/>
    <property type="match status" value="1"/>
</dbReference>
<dbReference type="CDD" id="cd00118">
    <property type="entry name" value="LysM"/>
    <property type="match status" value="1"/>
</dbReference>
<evidence type="ECO:0000256" key="7">
    <source>
        <dbReference type="PROSITE-ProRule" id="PRU01373"/>
    </source>
</evidence>
<dbReference type="InterPro" id="IPR036779">
    <property type="entry name" value="LysM_dom_sf"/>
</dbReference>
<dbReference type="AlphaFoldDB" id="A0A7V8V1L3"/>
<reference evidence="12 13" key="1">
    <citation type="submission" date="2020-05" db="EMBL/GenBank/DDBJ databases">
        <title>Bremerella alba sp. nov., a novel planctomycete isolated from the surface of the macroalga Fucus spiralis.</title>
        <authorList>
            <person name="Godinho O."/>
            <person name="Botelho R."/>
            <person name="Albuquerque L."/>
            <person name="Wiegand S."/>
            <person name="Da Costa M.S."/>
            <person name="Lobo-Da-Cunha A."/>
            <person name="Jogler C."/>
            <person name="Lage O.M."/>
        </authorList>
    </citation>
    <scope>NUCLEOTIDE SEQUENCE [LARGE SCALE GENOMIC DNA]</scope>
    <source>
        <strain evidence="12 13">FF15</strain>
    </source>
</reference>
<dbReference type="GO" id="GO:0008360">
    <property type="term" value="P:regulation of cell shape"/>
    <property type="evidence" value="ECO:0007669"/>
    <property type="project" value="UniProtKB-UniRule"/>
</dbReference>
<feature type="compositionally biased region" description="Low complexity" evidence="8">
    <location>
        <begin position="51"/>
        <end position="73"/>
    </location>
</feature>
<evidence type="ECO:0000259" key="10">
    <source>
        <dbReference type="PROSITE" id="PS51782"/>
    </source>
</evidence>
<dbReference type="GO" id="GO:0071555">
    <property type="term" value="P:cell wall organization"/>
    <property type="evidence" value="ECO:0007669"/>
    <property type="project" value="UniProtKB-UniRule"/>
</dbReference>
<comment type="caution">
    <text evidence="12">The sequence shown here is derived from an EMBL/GenBank/DDBJ whole genome shotgun (WGS) entry which is preliminary data.</text>
</comment>
<dbReference type="Gene3D" id="3.10.350.10">
    <property type="entry name" value="LysM domain"/>
    <property type="match status" value="1"/>
</dbReference>
<dbReference type="PANTHER" id="PTHR33734">
    <property type="entry name" value="LYSM DOMAIN-CONTAINING GPI-ANCHORED PROTEIN 2"/>
    <property type="match status" value="1"/>
</dbReference>
<evidence type="ECO:0000256" key="3">
    <source>
        <dbReference type="ARBA" id="ARBA00022679"/>
    </source>
</evidence>
<dbReference type="GO" id="GO:0004180">
    <property type="term" value="F:carboxypeptidase activity"/>
    <property type="evidence" value="ECO:0007669"/>
    <property type="project" value="UniProtKB-ARBA"/>
</dbReference>
<evidence type="ECO:0000313" key="12">
    <source>
        <dbReference type="EMBL" id="MBA2113263.1"/>
    </source>
</evidence>
<dbReference type="GO" id="GO:0009252">
    <property type="term" value="P:peptidoglycan biosynthetic process"/>
    <property type="evidence" value="ECO:0007669"/>
    <property type="project" value="UniProtKB-UniPathway"/>
</dbReference>
<name>A0A7V8V1L3_9BACT</name>
<dbReference type="InterPro" id="IPR005490">
    <property type="entry name" value="LD_TPept_cat_dom"/>
</dbReference>
<feature type="region of interest" description="Disordered" evidence="8">
    <location>
        <begin position="45"/>
        <end position="191"/>
    </location>
</feature>
<dbReference type="SMART" id="SM00257">
    <property type="entry name" value="LysM"/>
    <property type="match status" value="1"/>
</dbReference>
<keyword evidence="9" id="KW-0812">Transmembrane</keyword>
<gene>
    <name evidence="12" type="ORF">HOV93_04120</name>
</gene>
<dbReference type="SUPFAM" id="SSF141523">
    <property type="entry name" value="L,D-transpeptidase catalytic domain-like"/>
    <property type="match status" value="1"/>
</dbReference>
<evidence type="ECO:0000256" key="1">
    <source>
        <dbReference type="ARBA" id="ARBA00004752"/>
    </source>
</evidence>
<evidence type="ECO:0000313" key="13">
    <source>
        <dbReference type="Proteomes" id="UP000551616"/>
    </source>
</evidence>
<keyword evidence="9" id="KW-0472">Membrane</keyword>
<comment type="similarity">
    <text evidence="2">Belongs to the YkuD family.</text>
</comment>
<evidence type="ECO:0000256" key="2">
    <source>
        <dbReference type="ARBA" id="ARBA00005992"/>
    </source>
</evidence>
<keyword evidence="4 7" id="KW-0133">Cell shape</keyword>
<protein>
    <recommendedName>
        <fullName evidence="14">LysM domain-containing protein</fullName>
    </recommendedName>
</protein>
<evidence type="ECO:0008006" key="14">
    <source>
        <dbReference type="Google" id="ProtNLM"/>
    </source>
</evidence>
<dbReference type="RefSeq" id="WP_207394755.1">
    <property type="nucleotide sequence ID" value="NZ_JABRWO010000001.1"/>
</dbReference>
<organism evidence="12 13">
    <name type="scientific">Bremerella alba</name>
    <dbReference type="NCBI Taxonomy" id="980252"/>
    <lineage>
        <taxon>Bacteria</taxon>
        <taxon>Pseudomonadati</taxon>
        <taxon>Planctomycetota</taxon>
        <taxon>Planctomycetia</taxon>
        <taxon>Pirellulales</taxon>
        <taxon>Pirellulaceae</taxon>
        <taxon>Bremerella</taxon>
    </lineage>
</organism>